<feature type="transmembrane region" description="Helical" evidence="7">
    <location>
        <begin position="228"/>
        <end position="246"/>
    </location>
</feature>
<accession>A0A0B6EXL1</accession>
<reference evidence="9 11" key="1">
    <citation type="journal article" date="2015" name="Genome Announc.">
        <title>Complete Genome Sequence and Annotation of Corynebacterium singulare DSM 44357, Isolated from a Human Semen Specimen.</title>
        <authorList>
            <person name="Merten M."/>
            <person name="Brinkrolf K."/>
            <person name="Albersmeier A."/>
            <person name="Kutter Y."/>
            <person name="Ruckert C."/>
            <person name="Tauch A."/>
        </authorList>
    </citation>
    <scope>NUCLEOTIDE SEQUENCE [LARGE SCALE GENOMIC DNA]</scope>
    <source>
        <strain evidence="9">IBS B52218</strain>
    </source>
</reference>
<feature type="domain" description="ABC transmembrane type-1" evidence="8">
    <location>
        <begin position="60"/>
        <end position="246"/>
    </location>
</feature>
<feature type="transmembrane region" description="Helical" evidence="7">
    <location>
        <begin position="121"/>
        <end position="139"/>
    </location>
</feature>
<evidence type="ECO:0000313" key="9">
    <source>
        <dbReference type="EMBL" id="AJI79538.1"/>
    </source>
</evidence>
<reference evidence="10 12" key="2">
    <citation type="submission" date="2022-02" db="EMBL/GenBank/DDBJ databases">
        <title>Uncovering new skin microbiome diversity through culturing and metagenomics.</title>
        <authorList>
            <person name="Conlan S."/>
            <person name="Deming C."/>
            <person name="Nisc Comparative Sequencing Program N."/>
            <person name="Segre J.A."/>
        </authorList>
    </citation>
    <scope>NUCLEOTIDE SEQUENCE [LARGE SCALE GENOMIC DNA]</scope>
    <source>
        <strain evidence="10 12">ACRQV</strain>
    </source>
</reference>
<dbReference type="RefSeq" id="WP_042533386.1">
    <property type="nucleotide sequence ID" value="NZ_CP010827.1"/>
</dbReference>
<protein>
    <submittedName>
        <fullName evidence="10">ABC transporter permease</fullName>
    </submittedName>
    <submittedName>
        <fullName evidence="9">ABC-type dipeptide/oligopeptide/nickel transport system, permease component</fullName>
    </submittedName>
</protein>
<dbReference type="Proteomes" id="UP000031890">
    <property type="component" value="Chromosome"/>
</dbReference>
<keyword evidence="4 7" id="KW-0812">Transmembrane</keyword>
<comment type="similarity">
    <text evidence="7">Belongs to the binding-protein-dependent transport system permease family.</text>
</comment>
<evidence type="ECO:0000313" key="11">
    <source>
        <dbReference type="Proteomes" id="UP000031890"/>
    </source>
</evidence>
<dbReference type="GO" id="GO:0055085">
    <property type="term" value="P:transmembrane transport"/>
    <property type="evidence" value="ECO:0007669"/>
    <property type="project" value="InterPro"/>
</dbReference>
<evidence type="ECO:0000256" key="5">
    <source>
        <dbReference type="ARBA" id="ARBA00022989"/>
    </source>
</evidence>
<evidence type="ECO:0000256" key="3">
    <source>
        <dbReference type="ARBA" id="ARBA00022475"/>
    </source>
</evidence>
<evidence type="ECO:0000259" key="8">
    <source>
        <dbReference type="PROSITE" id="PS50928"/>
    </source>
</evidence>
<dbReference type="AlphaFoldDB" id="A0A0B6EXL1"/>
<keyword evidence="3" id="KW-1003">Cell membrane</keyword>
<evidence type="ECO:0000256" key="1">
    <source>
        <dbReference type="ARBA" id="ARBA00004651"/>
    </source>
</evidence>
<dbReference type="SUPFAM" id="SSF161098">
    <property type="entry name" value="MetI-like"/>
    <property type="match status" value="1"/>
</dbReference>
<dbReference type="KEGG" id="csx:CSING_10130"/>
<keyword evidence="6 7" id="KW-0472">Membrane</keyword>
<evidence type="ECO:0000256" key="7">
    <source>
        <dbReference type="RuleBase" id="RU363032"/>
    </source>
</evidence>
<evidence type="ECO:0000313" key="10">
    <source>
        <dbReference type="EMBL" id="MCG7275687.1"/>
    </source>
</evidence>
<dbReference type="PANTHER" id="PTHR43386:SF25">
    <property type="entry name" value="PEPTIDE ABC TRANSPORTER PERMEASE PROTEIN"/>
    <property type="match status" value="1"/>
</dbReference>
<keyword evidence="12" id="KW-1185">Reference proteome</keyword>
<feature type="transmembrane region" description="Helical" evidence="7">
    <location>
        <begin position="92"/>
        <end position="115"/>
    </location>
</feature>
<dbReference type="Pfam" id="PF00528">
    <property type="entry name" value="BPD_transp_1"/>
    <property type="match status" value="1"/>
</dbReference>
<keyword evidence="2 7" id="KW-0813">Transport</keyword>
<dbReference type="Gene3D" id="1.10.3720.10">
    <property type="entry name" value="MetI-like"/>
    <property type="match status" value="1"/>
</dbReference>
<dbReference type="InterPro" id="IPR035906">
    <property type="entry name" value="MetI-like_sf"/>
</dbReference>
<proteinExistence type="inferred from homology"/>
<dbReference type="PANTHER" id="PTHR43386">
    <property type="entry name" value="OLIGOPEPTIDE TRANSPORT SYSTEM PERMEASE PROTEIN APPC"/>
    <property type="match status" value="1"/>
</dbReference>
<evidence type="ECO:0000256" key="2">
    <source>
        <dbReference type="ARBA" id="ARBA00022448"/>
    </source>
</evidence>
<gene>
    <name evidence="9" type="ORF">CSING_10130</name>
    <name evidence="10" type="ORF">MHK08_04280</name>
</gene>
<dbReference type="OrthoDB" id="9812701at2"/>
<comment type="subcellular location">
    <subcellularLocation>
        <location evidence="1 7">Cell membrane</location>
        <topology evidence="1 7">Multi-pass membrane protein</topology>
    </subcellularLocation>
</comment>
<dbReference type="Proteomes" id="UP001521911">
    <property type="component" value="Unassembled WGS sequence"/>
</dbReference>
<name>A0A0B6EXL1_9CORY</name>
<dbReference type="STRING" id="161899.CSING_10130"/>
<evidence type="ECO:0000256" key="6">
    <source>
        <dbReference type="ARBA" id="ARBA00023136"/>
    </source>
</evidence>
<dbReference type="CDD" id="cd06261">
    <property type="entry name" value="TM_PBP2"/>
    <property type="match status" value="1"/>
</dbReference>
<dbReference type="InterPro" id="IPR000515">
    <property type="entry name" value="MetI-like"/>
</dbReference>
<dbReference type="PROSITE" id="PS50928">
    <property type="entry name" value="ABC_TM1"/>
    <property type="match status" value="1"/>
</dbReference>
<dbReference type="InterPro" id="IPR050366">
    <property type="entry name" value="BP-dependent_transpt_permease"/>
</dbReference>
<keyword evidence="5 7" id="KW-1133">Transmembrane helix</keyword>
<feature type="transmembrane region" description="Helical" evidence="7">
    <location>
        <begin position="174"/>
        <end position="192"/>
    </location>
</feature>
<dbReference type="EMBL" id="CP010827">
    <property type="protein sequence ID" value="AJI79538.1"/>
    <property type="molecule type" value="Genomic_DNA"/>
</dbReference>
<feature type="transmembrane region" description="Helical" evidence="7">
    <location>
        <begin position="5"/>
        <end position="24"/>
    </location>
</feature>
<sequence>MKPGYLLVGLTVLLALVSLVWTPYDPNLISPDRLAGPSLEHLMGTDRFGRDTFSRILTGAQVTLLVGVVAVAIAALIGVPLGIIAGMRGGGVIMAAADLLLAFPALLLAIVAGAVWGSSTLTATIAIGIAGIPSFIRVTRSGTLQIMTQDYIAAARISKVPPALIAWRHVLPNLGGIIAIQASVYFALAVLAEAGLSYLGLGTAPPTASWGRMLHDAQPLLATHPLQALWPGLAIAGTVLGFNLLGSHADRH</sequence>
<dbReference type="HOGENOM" id="CLU_028518_5_2_11"/>
<dbReference type="GO" id="GO:0005886">
    <property type="term" value="C:plasma membrane"/>
    <property type="evidence" value="ECO:0007669"/>
    <property type="project" value="UniProtKB-SubCell"/>
</dbReference>
<organism evidence="9 11">
    <name type="scientific">Corynebacterium singulare</name>
    <dbReference type="NCBI Taxonomy" id="161899"/>
    <lineage>
        <taxon>Bacteria</taxon>
        <taxon>Bacillati</taxon>
        <taxon>Actinomycetota</taxon>
        <taxon>Actinomycetes</taxon>
        <taxon>Mycobacteriales</taxon>
        <taxon>Corynebacteriaceae</taxon>
        <taxon>Corynebacterium</taxon>
    </lineage>
</organism>
<evidence type="ECO:0000313" key="12">
    <source>
        <dbReference type="Proteomes" id="UP001521911"/>
    </source>
</evidence>
<evidence type="ECO:0000256" key="4">
    <source>
        <dbReference type="ARBA" id="ARBA00022692"/>
    </source>
</evidence>
<dbReference type="EMBL" id="JAKRDF010000003">
    <property type="protein sequence ID" value="MCG7275687.1"/>
    <property type="molecule type" value="Genomic_DNA"/>
</dbReference>
<feature type="transmembrane region" description="Helical" evidence="7">
    <location>
        <begin position="62"/>
        <end position="85"/>
    </location>
</feature>